<evidence type="ECO:0000313" key="10">
    <source>
        <dbReference type="Proteomes" id="UP000694546"/>
    </source>
</evidence>
<dbReference type="Ensembl" id="ENSGMOT00000047358.1">
    <property type="protein sequence ID" value="ENSGMOP00000050847.1"/>
    <property type="gene ID" value="ENSGMOG00000030868.1"/>
</dbReference>
<dbReference type="PROSITE" id="PS51504">
    <property type="entry name" value="H15"/>
    <property type="match status" value="1"/>
</dbReference>
<evidence type="ECO:0000256" key="6">
    <source>
        <dbReference type="RuleBase" id="RU003894"/>
    </source>
</evidence>
<dbReference type="GO" id="GO:0003690">
    <property type="term" value="F:double-stranded DNA binding"/>
    <property type="evidence" value="ECO:0007669"/>
    <property type="project" value="TreeGrafter"/>
</dbReference>
<dbReference type="CDD" id="cd00073">
    <property type="entry name" value="H15"/>
    <property type="match status" value="1"/>
</dbReference>
<gene>
    <name evidence="9" type="primary">LOC115531140</name>
</gene>
<protein>
    <submittedName>
        <fullName evidence="9">H1.0 linker histone</fullName>
    </submittedName>
</protein>
<dbReference type="InterPro" id="IPR005819">
    <property type="entry name" value="H1/H5"/>
</dbReference>
<dbReference type="GO" id="GO:0030261">
    <property type="term" value="P:chromosome condensation"/>
    <property type="evidence" value="ECO:0007669"/>
    <property type="project" value="TreeGrafter"/>
</dbReference>
<dbReference type="SUPFAM" id="SSF46785">
    <property type="entry name" value="Winged helix' DNA-binding domain"/>
    <property type="match status" value="1"/>
</dbReference>
<dbReference type="GO" id="GO:0045910">
    <property type="term" value="P:negative regulation of DNA recombination"/>
    <property type="evidence" value="ECO:0007669"/>
    <property type="project" value="TreeGrafter"/>
</dbReference>
<dbReference type="Pfam" id="PF00538">
    <property type="entry name" value="Linker_histone"/>
    <property type="match status" value="1"/>
</dbReference>
<dbReference type="PANTHER" id="PTHR11467:SF182">
    <property type="entry name" value="HISTONE H1.0"/>
    <property type="match status" value="1"/>
</dbReference>
<feature type="compositionally biased region" description="Basic residues" evidence="7">
    <location>
        <begin position="162"/>
        <end position="200"/>
    </location>
</feature>
<feature type="region of interest" description="Disordered" evidence="7">
    <location>
        <begin position="74"/>
        <end position="200"/>
    </location>
</feature>
<keyword evidence="5 6" id="KW-0539">Nucleus</keyword>
<dbReference type="GO" id="GO:0000786">
    <property type="term" value="C:nucleosome"/>
    <property type="evidence" value="ECO:0007669"/>
    <property type="project" value="InterPro"/>
</dbReference>
<dbReference type="GeneID" id="115531140"/>
<feature type="domain" description="H15" evidence="8">
    <location>
        <begin position="22"/>
        <end position="95"/>
    </location>
</feature>
<evidence type="ECO:0000256" key="7">
    <source>
        <dbReference type="SAM" id="MobiDB-lite"/>
    </source>
</evidence>
<dbReference type="KEGG" id="gmh:115531140"/>
<evidence type="ECO:0000256" key="2">
    <source>
        <dbReference type="ARBA" id="ARBA00004286"/>
    </source>
</evidence>
<dbReference type="SMART" id="SM00526">
    <property type="entry name" value="H15"/>
    <property type="match status" value="1"/>
</dbReference>
<name>A0A8C5BUK9_GADMO</name>
<dbReference type="InterPro" id="IPR005818">
    <property type="entry name" value="Histone_H1/H5_H15"/>
</dbReference>
<feature type="compositionally biased region" description="Basic residues" evidence="7">
    <location>
        <begin position="103"/>
        <end position="154"/>
    </location>
</feature>
<feature type="region of interest" description="Disordered" evidence="7">
    <location>
        <begin position="1"/>
        <end position="27"/>
    </location>
</feature>
<dbReference type="InterPro" id="IPR036390">
    <property type="entry name" value="WH_DNA-bd_sf"/>
</dbReference>
<sequence>MAETTTTPAKAKRTPKPRKPASHPKYSEMIRQAIESEKARGGSSRQSIQKFIKKNFSVGDNSDLQIKLALKRMETGGSVRHTRGLGASGSFKLVRGDQDPAKRAAKPKPVRVKKSPVKAAKPKKLAKPKKAPKSPAKPKKSPKSPAKKIKKSPKKVAAPAAKTRKVAVKKAKPAKAVKPKPAKKTSKPAKKSAKKTTKKK</sequence>
<comment type="similarity">
    <text evidence="6">Belongs to the histone H1/H5 family.</text>
</comment>
<dbReference type="GeneTree" id="ENSGT00810000125570"/>
<reference evidence="9" key="2">
    <citation type="submission" date="2025-09" db="UniProtKB">
        <authorList>
            <consortium name="Ensembl"/>
        </authorList>
    </citation>
    <scope>IDENTIFICATION</scope>
</reference>
<dbReference type="OrthoDB" id="1110759at2759"/>
<keyword evidence="10" id="KW-1185">Reference proteome</keyword>
<organism evidence="9 10">
    <name type="scientific">Gadus morhua</name>
    <name type="common">Atlantic cod</name>
    <dbReference type="NCBI Taxonomy" id="8049"/>
    <lineage>
        <taxon>Eukaryota</taxon>
        <taxon>Metazoa</taxon>
        <taxon>Chordata</taxon>
        <taxon>Craniata</taxon>
        <taxon>Vertebrata</taxon>
        <taxon>Euteleostomi</taxon>
        <taxon>Actinopterygii</taxon>
        <taxon>Neopterygii</taxon>
        <taxon>Teleostei</taxon>
        <taxon>Neoteleostei</taxon>
        <taxon>Acanthomorphata</taxon>
        <taxon>Zeiogadaria</taxon>
        <taxon>Gadariae</taxon>
        <taxon>Gadiformes</taxon>
        <taxon>Gadoidei</taxon>
        <taxon>Gadidae</taxon>
        <taxon>Gadus</taxon>
    </lineage>
</organism>
<evidence type="ECO:0000256" key="1">
    <source>
        <dbReference type="ARBA" id="ARBA00004123"/>
    </source>
</evidence>
<keyword evidence="3 6" id="KW-0158">Chromosome</keyword>
<evidence type="ECO:0000256" key="4">
    <source>
        <dbReference type="ARBA" id="ARBA00023125"/>
    </source>
</evidence>
<accession>A0A8C5BUK9</accession>
<dbReference type="GO" id="GO:0031492">
    <property type="term" value="F:nucleosomal DNA binding"/>
    <property type="evidence" value="ECO:0007669"/>
    <property type="project" value="TreeGrafter"/>
</dbReference>
<evidence type="ECO:0000313" key="9">
    <source>
        <dbReference type="Ensembl" id="ENSGMOP00000050847.1"/>
    </source>
</evidence>
<comment type="subcellular location">
    <subcellularLocation>
        <location evidence="2">Chromosome</location>
    </subcellularLocation>
    <subcellularLocation>
        <location evidence="1 6">Nucleus</location>
    </subcellularLocation>
</comment>
<dbReference type="PANTHER" id="PTHR11467">
    <property type="entry name" value="HISTONE H1"/>
    <property type="match status" value="1"/>
</dbReference>
<reference evidence="9" key="1">
    <citation type="submission" date="2025-08" db="UniProtKB">
        <authorList>
            <consortium name="Ensembl"/>
        </authorList>
    </citation>
    <scope>IDENTIFICATION</scope>
</reference>
<keyword evidence="4 6" id="KW-0238">DNA-binding</keyword>
<dbReference type="CTD" id="3005"/>
<dbReference type="GO" id="GO:0030527">
    <property type="term" value="F:structural constituent of chromatin"/>
    <property type="evidence" value="ECO:0007669"/>
    <property type="project" value="InterPro"/>
</dbReference>
<dbReference type="RefSeq" id="XP_030196075.1">
    <property type="nucleotide sequence ID" value="XM_030340215.1"/>
</dbReference>
<dbReference type="GO" id="GO:0005634">
    <property type="term" value="C:nucleus"/>
    <property type="evidence" value="ECO:0007669"/>
    <property type="project" value="UniProtKB-SubCell"/>
</dbReference>
<evidence type="ECO:0000256" key="5">
    <source>
        <dbReference type="ARBA" id="ARBA00023242"/>
    </source>
</evidence>
<proteinExistence type="inferred from homology"/>
<dbReference type="OMA" id="PRYSEMI"/>
<dbReference type="GO" id="GO:0006334">
    <property type="term" value="P:nucleosome assembly"/>
    <property type="evidence" value="ECO:0007669"/>
    <property type="project" value="InterPro"/>
</dbReference>
<feature type="compositionally biased region" description="Basic residues" evidence="7">
    <location>
        <begin position="10"/>
        <end position="22"/>
    </location>
</feature>
<dbReference type="Gene3D" id="1.10.10.10">
    <property type="entry name" value="Winged helix-like DNA-binding domain superfamily/Winged helix DNA-binding domain"/>
    <property type="match status" value="1"/>
</dbReference>
<evidence type="ECO:0000259" key="8">
    <source>
        <dbReference type="PROSITE" id="PS51504"/>
    </source>
</evidence>
<evidence type="ECO:0000256" key="3">
    <source>
        <dbReference type="ARBA" id="ARBA00022454"/>
    </source>
</evidence>
<dbReference type="AlphaFoldDB" id="A0A8C5BUK9"/>
<dbReference type="FunFam" id="1.10.10.10:FF:000140">
    <property type="entry name" value="Histone H1.0"/>
    <property type="match status" value="1"/>
</dbReference>
<dbReference type="Proteomes" id="UP000694546">
    <property type="component" value="Chromosome 18"/>
</dbReference>
<dbReference type="InterPro" id="IPR036388">
    <property type="entry name" value="WH-like_DNA-bd_sf"/>
</dbReference>
<dbReference type="PRINTS" id="PR00624">
    <property type="entry name" value="HISTONEH5"/>
</dbReference>